<protein>
    <recommendedName>
        <fullName evidence="1">Flagellar hook protein FlgE/F/G-like D1 domain-containing protein</fullName>
    </recommendedName>
</protein>
<feature type="domain" description="Flagellar hook protein FlgE/F/G-like D1" evidence="1">
    <location>
        <begin position="103"/>
        <end position="163"/>
    </location>
</feature>
<proteinExistence type="predicted"/>
<dbReference type="AlphaFoldDB" id="A0A382REI2"/>
<evidence type="ECO:0000313" key="2">
    <source>
        <dbReference type="EMBL" id="SVC95790.1"/>
    </source>
</evidence>
<reference evidence="2" key="1">
    <citation type="submission" date="2018-05" db="EMBL/GenBank/DDBJ databases">
        <authorList>
            <person name="Lanie J.A."/>
            <person name="Ng W.-L."/>
            <person name="Kazmierczak K.M."/>
            <person name="Andrzejewski T.M."/>
            <person name="Davidsen T.M."/>
            <person name="Wayne K.J."/>
            <person name="Tettelin H."/>
            <person name="Glass J.I."/>
            <person name="Rusch D."/>
            <person name="Podicherti R."/>
            <person name="Tsui H.-C.T."/>
            <person name="Winkler M.E."/>
        </authorList>
    </citation>
    <scope>NUCLEOTIDE SEQUENCE</scope>
</reference>
<organism evidence="2">
    <name type="scientific">marine metagenome</name>
    <dbReference type="NCBI Taxonomy" id="408172"/>
    <lineage>
        <taxon>unclassified sequences</taxon>
        <taxon>metagenomes</taxon>
        <taxon>ecological metagenomes</taxon>
    </lineage>
</organism>
<dbReference type="Pfam" id="PF22692">
    <property type="entry name" value="LlgE_F_G_D1"/>
    <property type="match status" value="1"/>
</dbReference>
<accession>A0A382REI2</accession>
<dbReference type="PANTHER" id="PTHR30435">
    <property type="entry name" value="FLAGELLAR PROTEIN"/>
    <property type="match status" value="1"/>
</dbReference>
<evidence type="ECO:0000259" key="1">
    <source>
        <dbReference type="Pfam" id="PF22692"/>
    </source>
</evidence>
<dbReference type="EMBL" id="UINC01120968">
    <property type="protein sequence ID" value="SVC95790.1"/>
    <property type="molecule type" value="Genomic_DNA"/>
</dbReference>
<dbReference type="SUPFAM" id="SSF117143">
    <property type="entry name" value="Flagellar hook protein flgE"/>
    <property type="match status" value="1"/>
</dbReference>
<feature type="non-terminal residue" evidence="2">
    <location>
        <position position="170"/>
    </location>
</feature>
<dbReference type="InterPro" id="IPR020013">
    <property type="entry name" value="Flagellar_FlgE/F/G"/>
</dbReference>
<dbReference type="InterPro" id="IPR053967">
    <property type="entry name" value="LlgE_F_G-like_D1"/>
</dbReference>
<gene>
    <name evidence="2" type="ORF">METZ01_LOCUS348644</name>
</gene>
<dbReference type="GO" id="GO:0009288">
    <property type="term" value="C:bacterial-type flagellum"/>
    <property type="evidence" value="ECO:0007669"/>
    <property type="project" value="TreeGrafter"/>
</dbReference>
<sequence>MNVSLYQAAAAMDASSRWQEAVSENLAEVSRPGFKKHEISFLSMIAGKMERPVESIVTTTNAAGDKVESSVLGEKPFQLPKPKLVTNFEQGPIEQTQIKTNIALVGGGFLQVQDQQGNTFYTRDGELKLLPAGQLVTKEGYTTGLQLNDLNQMESLVISKNGTASQAGAA</sequence>
<dbReference type="PANTHER" id="PTHR30435:SF19">
    <property type="entry name" value="FLAGELLAR BASAL-BODY ROD PROTEIN FLGG"/>
    <property type="match status" value="1"/>
</dbReference>
<dbReference type="NCBIfam" id="TIGR03506">
    <property type="entry name" value="FlgEFG_subfam"/>
    <property type="match status" value="1"/>
</dbReference>
<dbReference type="GO" id="GO:0071978">
    <property type="term" value="P:bacterial-type flagellum-dependent swarming motility"/>
    <property type="evidence" value="ECO:0007669"/>
    <property type="project" value="TreeGrafter"/>
</dbReference>
<name>A0A382REI2_9ZZZZ</name>
<dbReference type="InterPro" id="IPR037925">
    <property type="entry name" value="FlgE/F/G-like"/>
</dbReference>